<dbReference type="Gene3D" id="3.10.10.10">
    <property type="entry name" value="HIV Type 1 Reverse Transcriptase, subunit A, domain 1"/>
    <property type="match status" value="1"/>
</dbReference>
<dbReference type="GO" id="GO:0071897">
    <property type="term" value="P:DNA biosynthetic process"/>
    <property type="evidence" value="ECO:0007669"/>
    <property type="project" value="UniProtKB-ARBA"/>
</dbReference>
<evidence type="ECO:0000313" key="2">
    <source>
        <dbReference type="EMBL" id="GBP01202.1"/>
    </source>
</evidence>
<comment type="caution">
    <text evidence="2">The sequence shown here is derived from an EMBL/GenBank/DDBJ whole genome shotgun (WGS) entry which is preliminary data.</text>
</comment>
<dbReference type="InterPro" id="IPR043502">
    <property type="entry name" value="DNA/RNA_pol_sf"/>
</dbReference>
<evidence type="ECO:0000313" key="3">
    <source>
        <dbReference type="Proteomes" id="UP000299102"/>
    </source>
</evidence>
<dbReference type="SUPFAM" id="SSF56672">
    <property type="entry name" value="DNA/RNA polymerases"/>
    <property type="match status" value="1"/>
</dbReference>
<evidence type="ECO:0000256" key="1">
    <source>
        <dbReference type="SAM" id="MobiDB-lite"/>
    </source>
</evidence>
<proteinExistence type="predicted"/>
<keyword evidence="3" id="KW-1185">Reference proteome</keyword>
<dbReference type="OrthoDB" id="8007176at2759"/>
<gene>
    <name evidence="2" type="primary">pol</name>
    <name evidence="2" type="ORF">EVAR_101694_1</name>
</gene>
<sequence length="144" mass="16706">MLEIDIIRPSYSPYNTPLITVAKKGFDEDGNPKRRIVFDYKKPNDQTIPDRYQMPDAGTIIQNLARFFKSTDELNSIMNGIISAWQLRNQRQQQPQQQESHKQEQQQIIKTKQEQAANQPAKIIYMPDVAEEPPNTPVKQQPIN</sequence>
<dbReference type="EMBL" id="BGZK01003432">
    <property type="protein sequence ID" value="GBP01202.1"/>
    <property type="molecule type" value="Genomic_DNA"/>
</dbReference>
<feature type="compositionally biased region" description="Low complexity" evidence="1">
    <location>
        <begin position="89"/>
        <end position="98"/>
    </location>
</feature>
<name>A0A4C1SGE8_EUMVA</name>
<feature type="region of interest" description="Disordered" evidence="1">
    <location>
        <begin position="89"/>
        <end position="144"/>
    </location>
</feature>
<reference evidence="2 3" key="1">
    <citation type="journal article" date="2019" name="Commun. Biol.">
        <title>The bagworm genome reveals a unique fibroin gene that provides high tensile strength.</title>
        <authorList>
            <person name="Kono N."/>
            <person name="Nakamura H."/>
            <person name="Ohtoshi R."/>
            <person name="Tomita M."/>
            <person name="Numata K."/>
            <person name="Arakawa K."/>
        </authorList>
    </citation>
    <scope>NUCLEOTIDE SEQUENCE [LARGE SCALE GENOMIC DNA]</scope>
</reference>
<dbReference type="AlphaFoldDB" id="A0A4C1SGE8"/>
<accession>A0A4C1SGE8</accession>
<protein>
    <submittedName>
        <fullName evidence="2">Retrovirus-related Pol polyprotein from transposon gypsy</fullName>
    </submittedName>
</protein>
<organism evidence="2 3">
    <name type="scientific">Eumeta variegata</name>
    <name type="common">Bagworm moth</name>
    <name type="synonym">Eumeta japonica</name>
    <dbReference type="NCBI Taxonomy" id="151549"/>
    <lineage>
        <taxon>Eukaryota</taxon>
        <taxon>Metazoa</taxon>
        <taxon>Ecdysozoa</taxon>
        <taxon>Arthropoda</taxon>
        <taxon>Hexapoda</taxon>
        <taxon>Insecta</taxon>
        <taxon>Pterygota</taxon>
        <taxon>Neoptera</taxon>
        <taxon>Endopterygota</taxon>
        <taxon>Lepidoptera</taxon>
        <taxon>Glossata</taxon>
        <taxon>Ditrysia</taxon>
        <taxon>Tineoidea</taxon>
        <taxon>Psychidae</taxon>
        <taxon>Oiketicinae</taxon>
        <taxon>Eumeta</taxon>
    </lineage>
</organism>
<dbReference type="Proteomes" id="UP000299102">
    <property type="component" value="Unassembled WGS sequence"/>
</dbReference>